<feature type="domain" description="RanBP2-type" evidence="6">
    <location>
        <begin position="338"/>
        <end position="367"/>
    </location>
</feature>
<dbReference type="GO" id="GO:0006281">
    <property type="term" value="P:DNA repair"/>
    <property type="evidence" value="ECO:0007669"/>
    <property type="project" value="TreeGrafter"/>
</dbReference>
<dbReference type="InterPro" id="IPR001876">
    <property type="entry name" value="Znf_RanBP2"/>
</dbReference>
<protein>
    <submittedName>
        <fullName evidence="8">WLM domain-domain-containing protein</fullName>
    </submittedName>
</protein>
<dbReference type="AlphaFoldDB" id="A0A1Y2FDD2"/>
<evidence type="ECO:0000313" key="8">
    <source>
        <dbReference type="EMBL" id="ORY81931.1"/>
    </source>
</evidence>
<dbReference type="STRING" id="56484.A0A1Y2FDD2"/>
<dbReference type="PANTHER" id="PTHR46622:SF1">
    <property type="entry name" value="DNA-DEPENDENT METALLOPROTEASE WSS1"/>
    <property type="match status" value="1"/>
</dbReference>
<dbReference type="InterPro" id="IPR036443">
    <property type="entry name" value="Znf_RanBP2_sf"/>
</dbReference>
<dbReference type="Pfam" id="PF00641">
    <property type="entry name" value="Zn_ribbon_RanBP"/>
    <property type="match status" value="1"/>
</dbReference>
<accession>A0A1Y2FDD2</accession>
<evidence type="ECO:0000256" key="3">
    <source>
        <dbReference type="ARBA" id="ARBA00022833"/>
    </source>
</evidence>
<gene>
    <name evidence="8" type="ORF">BCR37DRAFT_24134</name>
</gene>
<dbReference type="OMA" id="GTLCEFY"/>
<evidence type="ECO:0000259" key="7">
    <source>
        <dbReference type="PROSITE" id="PS51397"/>
    </source>
</evidence>
<dbReference type="GO" id="GO:0008237">
    <property type="term" value="F:metallopeptidase activity"/>
    <property type="evidence" value="ECO:0007669"/>
    <property type="project" value="TreeGrafter"/>
</dbReference>
<evidence type="ECO:0000256" key="5">
    <source>
        <dbReference type="SAM" id="MobiDB-lite"/>
    </source>
</evidence>
<dbReference type="SMART" id="SM00547">
    <property type="entry name" value="ZnF_RBZ"/>
    <property type="match status" value="2"/>
</dbReference>
<dbReference type="GO" id="GO:0008270">
    <property type="term" value="F:zinc ion binding"/>
    <property type="evidence" value="ECO:0007669"/>
    <property type="project" value="UniProtKB-KW"/>
</dbReference>
<keyword evidence="2 4" id="KW-0863">Zinc-finger</keyword>
<comment type="caution">
    <text evidence="8">The sequence shown here is derived from an EMBL/GenBank/DDBJ whole genome shotgun (WGS) entry which is preliminary data.</text>
</comment>
<dbReference type="OrthoDB" id="261960at2759"/>
<evidence type="ECO:0000256" key="4">
    <source>
        <dbReference type="PROSITE-ProRule" id="PRU00322"/>
    </source>
</evidence>
<proteinExistence type="predicted"/>
<dbReference type="InterPro" id="IPR053000">
    <property type="entry name" value="WSS1-like_metalloprotease"/>
</dbReference>
<dbReference type="PANTHER" id="PTHR46622">
    <property type="entry name" value="DNA-DEPENDENT METALLOPROTEASE WSS1"/>
    <property type="match status" value="1"/>
</dbReference>
<name>A0A1Y2FDD2_PROLT</name>
<dbReference type="Pfam" id="PF08325">
    <property type="entry name" value="WLM"/>
    <property type="match status" value="1"/>
</dbReference>
<dbReference type="EMBL" id="MCFI01000010">
    <property type="protein sequence ID" value="ORY81931.1"/>
    <property type="molecule type" value="Genomic_DNA"/>
</dbReference>
<dbReference type="GeneID" id="63783155"/>
<reference evidence="8 9" key="1">
    <citation type="submission" date="2016-07" db="EMBL/GenBank/DDBJ databases">
        <title>Pervasive Adenine N6-methylation of Active Genes in Fungi.</title>
        <authorList>
            <consortium name="DOE Joint Genome Institute"/>
            <person name="Mondo S.J."/>
            <person name="Dannebaum R.O."/>
            <person name="Kuo R.C."/>
            <person name="Labutti K."/>
            <person name="Haridas S."/>
            <person name="Kuo A."/>
            <person name="Salamov A."/>
            <person name="Ahrendt S.R."/>
            <person name="Lipzen A."/>
            <person name="Sullivan W."/>
            <person name="Andreopoulos W.B."/>
            <person name="Clum A."/>
            <person name="Lindquist E."/>
            <person name="Daum C."/>
            <person name="Ramamoorthy G.K."/>
            <person name="Gryganskyi A."/>
            <person name="Culley D."/>
            <person name="Magnuson J.K."/>
            <person name="James T.Y."/>
            <person name="O'Malley M.A."/>
            <person name="Stajich J.E."/>
            <person name="Spatafora J.W."/>
            <person name="Visel A."/>
            <person name="Grigoriev I.V."/>
        </authorList>
    </citation>
    <scope>NUCLEOTIDE SEQUENCE [LARGE SCALE GENOMIC DNA]</scope>
    <source>
        <strain evidence="8 9">12-1054</strain>
    </source>
</reference>
<evidence type="ECO:0000256" key="2">
    <source>
        <dbReference type="ARBA" id="ARBA00022771"/>
    </source>
</evidence>
<feature type="region of interest" description="Disordered" evidence="5">
    <location>
        <begin position="167"/>
        <end position="199"/>
    </location>
</feature>
<keyword evidence="9" id="KW-1185">Reference proteome</keyword>
<evidence type="ECO:0000313" key="9">
    <source>
        <dbReference type="Proteomes" id="UP000193685"/>
    </source>
</evidence>
<keyword evidence="1" id="KW-0479">Metal-binding</keyword>
<dbReference type="PROSITE" id="PS50199">
    <property type="entry name" value="ZF_RANBP2_2"/>
    <property type="match status" value="1"/>
</dbReference>
<feature type="domain" description="WLM" evidence="7">
    <location>
        <begin position="26"/>
        <end position="219"/>
    </location>
</feature>
<dbReference type="PROSITE" id="PS51397">
    <property type="entry name" value="WLM"/>
    <property type="match status" value="1"/>
</dbReference>
<dbReference type="Gene3D" id="4.10.1060.10">
    <property type="entry name" value="Zinc finger, RanBP2-type"/>
    <property type="match status" value="1"/>
</dbReference>
<evidence type="ECO:0000259" key="6">
    <source>
        <dbReference type="PROSITE" id="PS50199"/>
    </source>
</evidence>
<dbReference type="InterPro" id="IPR013536">
    <property type="entry name" value="WLM_dom"/>
</dbReference>
<evidence type="ECO:0000256" key="1">
    <source>
        <dbReference type="ARBA" id="ARBA00022723"/>
    </source>
</evidence>
<dbReference type="PROSITE" id="PS01358">
    <property type="entry name" value="ZF_RANBP2_1"/>
    <property type="match status" value="1"/>
</dbReference>
<dbReference type="RefSeq" id="XP_040725065.1">
    <property type="nucleotide sequence ID" value="XM_040866556.1"/>
</dbReference>
<dbReference type="Proteomes" id="UP000193685">
    <property type="component" value="Unassembled WGS sequence"/>
</dbReference>
<dbReference type="GO" id="GO:0005634">
    <property type="term" value="C:nucleus"/>
    <property type="evidence" value="ECO:0007669"/>
    <property type="project" value="TreeGrafter"/>
</dbReference>
<dbReference type="SUPFAM" id="SSF90209">
    <property type="entry name" value="Ran binding protein zinc finger-like"/>
    <property type="match status" value="1"/>
</dbReference>
<organism evidence="8 9">
    <name type="scientific">Protomyces lactucae-debilis</name>
    <dbReference type="NCBI Taxonomy" id="2754530"/>
    <lineage>
        <taxon>Eukaryota</taxon>
        <taxon>Fungi</taxon>
        <taxon>Dikarya</taxon>
        <taxon>Ascomycota</taxon>
        <taxon>Taphrinomycotina</taxon>
        <taxon>Taphrinomycetes</taxon>
        <taxon>Taphrinales</taxon>
        <taxon>Protomycetaceae</taxon>
        <taxon>Protomyces</taxon>
    </lineage>
</organism>
<sequence>MENEAFLHQQAKRQRKQRHTRRYLLDALMSEAKLIGTFVHLKKKPDAERAQKTLQRVANHVMPILKARSWRVRTLAEFYPEQKNLLGTNLNRGQKISLRLRQPFDDSSHLEFEDVMGTMLHELAHIVRGPHDEQFYRVLDSLNLEYDALLSSSAGKFLELGEGKTLGGRAAGPTQQEIRKAAERRKRGTGPQGQKVGGALSGMLSANQRAAEAAQRRLFDAKWCGHGRAEDPVLVDEEEEISNDESLTIMTDDTKAKRPIQAQSDIIIIESDEETPKLKPALQNPNKKRRRADENGDYARMKQRGLIRDTLQDHLAKLAADKATKSGDKMTTMPLATIPGRWFCGICTLANKLGDAYCDACGTERPSGANRLGQHWLCEGCLQMNEKSMWMCIRNNLPHVSILTNKLGCQAIKKSS</sequence>
<keyword evidence="3" id="KW-0862">Zinc</keyword>